<dbReference type="InterPro" id="IPR036249">
    <property type="entry name" value="Thioredoxin-like_sf"/>
</dbReference>
<organism evidence="1 2">
    <name type="scientific">Roseovarius indicus</name>
    <dbReference type="NCBI Taxonomy" id="540747"/>
    <lineage>
        <taxon>Bacteria</taxon>
        <taxon>Pseudomonadati</taxon>
        <taxon>Pseudomonadota</taxon>
        <taxon>Alphaproteobacteria</taxon>
        <taxon>Rhodobacterales</taxon>
        <taxon>Roseobacteraceae</taxon>
        <taxon>Roseovarius</taxon>
    </lineage>
</organism>
<dbReference type="STRING" id="540747.SAMN04488031_101162"/>
<name>A0A0T5PAP4_9RHOB</name>
<gene>
    <name evidence="1" type="ORF">XM52_09675</name>
</gene>
<sequence length="130" mass="14310">MLTVPELLPMDRPAPDAADLYAEAIEDDLARLKTHASALFSPNLPGFGPAGATHTIALFTRDNCPDCTRAETDLRALAKRHDLRVTLLDMEENSALADALQLDIAPSYVFPDQMLRGHIPAIVLERYLED</sequence>
<protein>
    <submittedName>
        <fullName evidence="1">Uncharacterized protein</fullName>
    </submittedName>
</protein>
<reference evidence="1 2" key="1">
    <citation type="submission" date="2015-04" db="EMBL/GenBank/DDBJ databases">
        <title>The draft genome sequence of Roseovarius indicus B108T.</title>
        <authorList>
            <person name="Li G."/>
            <person name="Lai Q."/>
            <person name="Shao Z."/>
            <person name="Yan P."/>
        </authorList>
    </citation>
    <scope>NUCLEOTIDE SEQUENCE [LARGE SCALE GENOMIC DNA]</scope>
    <source>
        <strain evidence="1 2">B108</strain>
    </source>
</reference>
<evidence type="ECO:0000313" key="2">
    <source>
        <dbReference type="Proteomes" id="UP000051401"/>
    </source>
</evidence>
<dbReference type="Gene3D" id="3.40.30.10">
    <property type="entry name" value="Glutaredoxin"/>
    <property type="match status" value="1"/>
</dbReference>
<accession>A0A0T5PAP4</accession>
<dbReference type="AlphaFoldDB" id="A0A0T5PAP4"/>
<dbReference type="EMBL" id="LAXI01000005">
    <property type="protein sequence ID" value="KRS18088.1"/>
    <property type="molecule type" value="Genomic_DNA"/>
</dbReference>
<dbReference type="Pfam" id="PF05768">
    <property type="entry name" value="Glrx-like"/>
    <property type="match status" value="1"/>
</dbReference>
<dbReference type="Proteomes" id="UP000051401">
    <property type="component" value="Unassembled WGS sequence"/>
</dbReference>
<evidence type="ECO:0000313" key="1">
    <source>
        <dbReference type="EMBL" id="KRS18088.1"/>
    </source>
</evidence>
<dbReference type="InterPro" id="IPR008554">
    <property type="entry name" value="Glutaredoxin-like"/>
</dbReference>
<proteinExistence type="predicted"/>
<dbReference type="SUPFAM" id="SSF52833">
    <property type="entry name" value="Thioredoxin-like"/>
    <property type="match status" value="1"/>
</dbReference>
<dbReference type="OrthoDB" id="7726503at2"/>
<comment type="caution">
    <text evidence="1">The sequence shown here is derived from an EMBL/GenBank/DDBJ whole genome shotgun (WGS) entry which is preliminary data.</text>
</comment>
<dbReference type="PATRIC" id="fig|540747.5.peg.4856"/>
<keyword evidence="2" id="KW-1185">Reference proteome</keyword>